<proteinExistence type="predicted"/>
<evidence type="ECO:0000259" key="1">
    <source>
        <dbReference type="Pfam" id="PF00656"/>
    </source>
</evidence>
<reference evidence="2 3" key="1">
    <citation type="submission" date="2016-10" db="EMBL/GenBank/DDBJ databases">
        <authorList>
            <person name="de Groot N.N."/>
        </authorList>
    </citation>
    <scope>NUCLEOTIDE SEQUENCE [LARGE SCALE GENOMIC DNA]</scope>
    <source>
        <strain evidence="2 3">DSM 21001</strain>
    </source>
</reference>
<dbReference type="EMBL" id="FOZL01000001">
    <property type="protein sequence ID" value="SFS15451.1"/>
    <property type="molecule type" value="Genomic_DNA"/>
</dbReference>
<gene>
    <name evidence="2" type="ORF">SAMN05421771_2712</name>
</gene>
<organism evidence="2 3">
    <name type="scientific">Granulicella pectinivorans</name>
    <dbReference type="NCBI Taxonomy" id="474950"/>
    <lineage>
        <taxon>Bacteria</taxon>
        <taxon>Pseudomonadati</taxon>
        <taxon>Acidobacteriota</taxon>
        <taxon>Terriglobia</taxon>
        <taxon>Terriglobales</taxon>
        <taxon>Acidobacteriaceae</taxon>
        <taxon>Granulicella</taxon>
    </lineage>
</organism>
<evidence type="ECO:0000313" key="2">
    <source>
        <dbReference type="EMBL" id="SFS15451.1"/>
    </source>
</evidence>
<accession>A0A1I6MIK9</accession>
<dbReference type="GO" id="GO:0006508">
    <property type="term" value="P:proteolysis"/>
    <property type="evidence" value="ECO:0007669"/>
    <property type="project" value="InterPro"/>
</dbReference>
<dbReference type="InterPro" id="IPR011600">
    <property type="entry name" value="Pept_C14_caspase"/>
</dbReference>
<dbReference type="PANTHER" id="PTHR48104:SF30">
    <property type="entry name" value="METACASPASE-1"/>
    <property type="match status" value="1"/>
</dbReference>
<dbReference type="SUPFAM" id="SSF52129">
    <property type="entry name" value="Caspase-like"/>
    <property type="match status" value="1"/>
</dbReference>
<dbReference type="InterPro" id="IPR029030">
    <property type="entry name" value="Caspase-like_dom_sf"/>
</dbReference>
<feature type="domain" description="Peptidase C14 caspase" evidence="1">
    <location>
        <begin position="5"/>
        <end position="203"/>
    </location>
</feature>
<keyword evidence="3" id="KW-1185">Reference proteome</keyword>
<protein>
    <submittedName>
        <fullName evidence="2">Caspase domain-containing protein</fullName>
    </submittedName>
</protein>
<dbReference type="Proteomes" id="UP000199024">
    <property type="component" value="Unassembled WGS sequence"/>
</dbReference>
<dbReference type="STRING" id="474950.SAMN05421771_2712"/>
<dbReference type="OrthoDB" id="500003at2"/>
<dbReference type="RefSeq" id="WP_089839617.1">
    <property type="nucleotide sequence ID" value="NZ_FOZL01000001.1"/>
</dbReference>
<evidence type="ECO:0000313" key="3">
    <source>
        <dbReference type="Proteomes" id="UP000199024"/>
    </source>
</evidence>
<dbReference type="InterPro" id="IPR050452">
    <property type="entry name" value="Metacaspase"/>
</dbReference>
<dbReference type="Pfam" id="PF00656">
    <property type="entry name" value="Peptidase_C14"/>
    <property type="match status" value="1"/>
</dbReference>
<dbReference type="GO" id="GO:0005737">
    <property type="term" value="C:cytoplasm"/>
    <property type="evidence" value="ECO:0007669"/>
    <property type="project" value="TreeGrafter"/>
</dbReference>
<name>A0A1I6MIK9_9BACT</name>
<dbReference type="AlphaFoldDB" id="A0A1I6MIK9"/>
<dbReference type="GO" id="GO:0004197">
    <property type="term" value="F:cysteine-type endopeptidase activity"/>
    <property type="evidence" value="ECO:0007669"/>
    <property type="project" value="InterPro"/>
</dbReference>
<sequence>MGTTYAVLIGIETYQKQGISSVQFAQADAAAMKDVLVQHFGVPAENISLWLDSDATRSSFENDLTYTIRHQLSPGDRFIFFYAGHGFYANGSNRLTTWDTHPSNLAGTTVSLEEVLLKPLKEQQGIKSLVFIDACAADLKTSVEQARDMVSDLTPMEFEALVQSTDHAAAFFACSPNEKAYPSDALMHGIWTYHLMQALQGDAEGALDRDRWITGDSLKNYLALAVPAYIRENTKIQAAQRPYAILSSNGPFSIRQVPPSDSAKPASLAATEAKLLTEQPPTQTSGARPQIMLSAIEGHSNQWSGDVFTLHHLGGDAALKLQIAPIRFEGFNQVSLHFEAVPFIGPTKPDAKVHFHVVTNDDGVPRHVNKPSFVMMSFVKDAQHLNKPEVSYPVAVRFQWGAKTEEEHFLITWNNNRRRMTTAPSNNLTPQKKANHNIVFLNAEVVKLRYSGPGYSDRTDGKHSFSEVEGVSTGDIVGLIARFRNEAVYGGDVASVHGVRAHLKLFDRKGKEIGTGFSGAQWLGHPDDTFDLIPNGRGGSVIVCRGGKTTKPLVMWKAQDAAGRLRDRDLELNDGYPSKAEITLMDSNHRPLLQPVVLDITESAGEFSVSARQ</sequence>
<dbReference type="Gene3D" id="3.40.50.1460">
    <property type="match status" value="1"/>
</dbReference>
<dbReference type="PANTHER" id="PTHR48104">
    <property type="entry name" value="METACASPASE-4"/>
    <property type="match status" value="1"/>
</dbReference>